<evidence type="ECO:0000313" key="2">
    <source>
        <dbReference type="EMBL" id="KAF2787707.1"/>
    </source>
</evidence>
<feature type="domain" description="Heterokaryon incompatibility" evidence="1">
    <location>
        <begin position="221"/>
        <end position="366"/>
    </location>
</feature>
<reference evidence="2" key="1">
    <citation type="journal article" date="2020" name="Stud. Mycol.">
        <title>101 Dothideomycetes genomes: a test case for predicting lifestyles and emergence of pathogens.</title>
        <authorList>
            <person name="Haridas S."/>
            <person name="Albert R."/>
            <person name="Binder M."/>
            <person name="Bloem J."/>
            <person name="Labutti K."/>
            <person name="Salamov A."/>
            <person name="Andreopoulos B."/>
            <person name="Baker S."/>
            <person name="Barry K."/>
            <person name="Bills G."/>
            <person name="Bluhm B."/>
            <person name="Cannon C."/>
            <person name="Castanera R."/>
            <person name="Culley D."/>
            <person name="Daum C."/>
            <person name="Ezra D."/>
            <person name="Gonzalez J."/>
            <person name="Henrissat B."/>
            <person name="Kuo A."/>
            <person name="Liang C."/>
            <person name="Lipzen A."/>
            <person name="Lutzoni F."/>
            <person name="Magnuson J."/>
            <person name="Mondo S."/>
            <person name="Nolan M."/>
            <person name="Ohm R."/>
            <person name="Pangilinan J."/>
            <person name="Park H.-J."/>
            <person name="Ramirez L."/>
            <person name="Alfaro M."/>
            <person name="Sun H."/>
            <person name="Tritt A."/>
            <person name="Yoshinaga Y."/>
            <person name="Zwiers L.-H."/>
            <person name="Turgeon B."/>
            <person name="Goodwin S."/>
            <person name="Spatafora J."/>
            <person name="Crous P."/>
            <person name="Grigoriev I."/>
        </authorList>
    </citation>
    <scope>NUCLEOTIDE SEQUENCE</scope>
    <source>
        <strain evidence="2">CBS 109.77</strain>
    </source>
</reference>
<evidence type="ECO:0000259" key="1">
    <source>
        <dbReference type="Pfam" id="PF06985"/>
    </source>
</evidence>
<sequence>METSDFKFIGDLGDGTISDLCHHCQWMVNNWSKYLDDPEFKFPHHEDILHLEKAALGGCALCYQFWRSGSKYVQEARDVMDKLGSGSYEAPGIIVEDGYRHPKSTPENRNLRLKLSFLHLPTSSDEVVDEFSDEWQRELISFEVEMIPTKSLELFHRPIDGSIGNTKDSLVVASRWLEKCRKSHWKCSNSVDEFIPTRLVSTEEGQARVIPRIDIQEPIEYATLSHCWGEMNFLTLTKSNLETFQVRIPQEALSQTLKDAIEIARHLGFPFLWIDTLCIIQDNPFDWECESTLMSAVYGGSSLNIAASGASNGEDGCFFPRPRNWRCQAQIQFNGQYRRYDFVPVSLNYTCLSSMPLMSRAWALQERVLSTRNLHFTTTEVFWECHHTSACESFPDVLPRECTVSSDYFAKKPLSPSMWGWIVERYSGCNLTYATDKLVAISGLARQIQKQTRDQYVAGMWREDLEFQLCWSHTWMPRRTISDSYIAPTWSWANTDSRVDIAIAERFNETKENTFLWIKILHVHLQHSGPDPFGQLSGASLHLSCDCLLYVFLRRGPLDEDYMVLNHESIECIISLDGRESDFTKGLQVAYALPVFGDSSSSGITGLLLEPTGLKTGQYRRIGQFRFWNSELSESFELALTGYPYQVNREDCSDIQTDEYGDTLHIIDLV</sequence>
<organism evidence="2 3">
    <name type="scientific">Melanomma pulvis-pyrius CBS 109.77</name>
    <dbReference type="NCBI Taxonomy" id="1314802"/>
    <lineage>
        <taxon>Eukaryota</taxon>
        <taxon>Fungi</taxon>
        <taxon>Dikarya</taxon>
        <taxon>Ascomycota</taxon>
        <taxon>Pezizomycotina</taxon>
        <taxon>Dothideomycetes</taxon>
        <taxon>Pleosporomycetidae</taxon>
        <taxon>Pleosporales</taxon>
        <taxon>Melanommataceae</taxon>
        <taxon>Melanomma</taxon>
    </lineage>
</organism>
<name>A0A6A6WVE5_9PLEO</name>
<dbReference type="InterPro" id="IPR010730">
    <property type="entry name" value="HET"/>
</dbReference>
<dbReference type="EMBL" id="MU002288">
    <property type="protein sequence ID" value="KAF2787707.1"/>
    <property type="molecule type" value="Genomic_DNA"/>
</dbReference>
<keyword evidence="3" id="KW-1185">Reference proteome</keyword>
<dbReference type="Pfam" id="PF06985">
    <property type="entry name" value="HET"/>
    <property type="match status" value="1"/>
</dbReference>
<accession>A0A6A6WVE5</accession>
<dbReference type="PANTHER" id="PTHR33112:SF15">
    <property type="entry name" value="HETEROKARYON INCOMPATIBILITY DOMAIN-CONTAINING PROTEIN"/>
    <property type="match status" value="1"/>
</dbReference>
<proteinExistence type="predicted"/>
<evidence type="ECO:0000313" key="3">
    <source>
        <dbReference type="Proteomes" id="UP000799757"/>
    </source>
</evidence>
<dbReference type="OrthoDB" id="3486565at2759"/>
<gene>
    <name evidence="2" type="ORF">K505DRAFT_287442</name>
</gene>
<dbReference type="AlphaFoldDB" id="A0A6A6WVE5"/>
<dbReference type="Proteomes" id="UP000799757">
    <property type="component" value="Unassembled WGS sequence"/>
</dbReference>
<dbReference type="PANTHER" id="PTHR33112">
    <property type="entry name" value="DOMAIN PROTEIN, PUTATIVE-RELATED"/>
    <property type="match status" value="1"/>
</dbReference>
<protein>
    <submittedName>
        <fullName evidence="2">HET-domain-containing protein</fullName>
    </submittedName>
</protein>